<sequence>MKPIRLRVPSDEAADLLDDLTAWASTSGIDPGLSMFSQSGTTSNTSSPILYHVYVSESFFEQFPGWRMFIEH</sequence>
<keyword evidence="1" id="KW-0614">Plasmid</keyword>
<keyword evidence="2" id="KW-1185">Reference proteome</keyword>
<dbReference type="OrthoDB" id="9103782at2"/>
<dbReference type="AlphaFoldDB" id="A0A1I9YTV2"/>
<organism evidence="1 2">
    <name type="scientific">Paraburkholderia sprentiae WSM5005</name>
    <dbReference type="NCBI Taxonomy" id="754502"/>
    <lineage>
        <taxon>Bacteria</taxon>
        <taxon>Pseudomonadati</taxon>
        <taxon>Pseudomonadota</taxon>
        <taxon>Betaproteobacteria</taxon>
        <taxon>Burkholderiales</taxon>
        <taxon>Burkholderiaceae</taxon>
        <taxon>Paraburkholderia</taxon>
    </lineage>
</organism>
<evidence type="ECO:0000313" key="1">
    <source>
        <dbReference type="EMBL" id="APA89643.1"/>
    </source>
</evidence>
<accession>A0A1I9YTV2</accession>
<protein>
    <submittedName>
        <fullName evidence="1">Uncharacterized protein</fullName>
    </submittedName>
</protein>
<gene>
    <name evidence="1" type="ORF">BJG93_29600</name>
</gene>
<geneLocation type="plasmid" evidence="1 2">
    <name>pl1WSM5005</name>
</geneLocation>
<dbReference type="KEGG" id="pspw:BJG93_29600"/>
<dbReference type="Proteomes" id="UP000179860">
    <property type="component" value="Plasmid pl1WSM5005"/>
</dbReference>
<name>A0A1I9YTV2_9BURK</name>
<proteinExistence type="predicted"/>
<dbReference type="EMBL" id="CP017563">
    <property type="protein sequence ID" value="APA89643.1"/>
    <property type="molecule type" value="Genomic_DNA"/>
</dbReference>
<evidence type="ECO:0000313" key="2">
    <source>
        <dbReference type="Proteomes" id="UP000179860"/>
    </source>
</evidence>
<dbReference type="RefSeq" id="WP_027194266.1">
    <property type="nucleotide sequence ID" value="NZ_CP017563.2"/>
</dbReference>
<reference evidence="1" key="1">
    <citation type="submission" date="2016-09" db="EMBL/GenBank/DDBJ databases">
        <title>The Complete Genome of Burkholderia sprentiae wsm5005.</title>
        <authorList>
            <person name="De Meyer S."/>
            <person name="Wang P."/>
            <person name="Terpolilli J."/>
        </authorList>
    </citation>
    <scope>NUCLEOTIDE SEQUENCE [LARGE SCALE GENOMIC DNA]</scope>
    <source>
        <strain evidence="1">WSM5005</strain>
        <plasmid evidence="1">pl1WSM5005</plasmid>
    </source>
</reference>
<reference evidence="1" key="2">
    <citation type="submission" date="2021-06" db="EMBL/GenBank/DDBJ databases">
        <authorList>
            <person name="Rogers T.H."/>
            <person name="Ramsay J.P."/>
            <person name="Wang P."/>
            <person name="Terpolilli J."/>
        </authorList>
    </citation>
    <scope>NUCLEOTIDE SEQUENCE [LARGE SCALE GENOMIC DNA]</scope>
    <source>
        <strain evidence="1">WSM5005</strain>
        <plasmid evidence="1">pl1WSM5005</plasmid>
    </source>
</reference>